<gene>
    <name evidence="2" type="ORF">ACFSQZ_06585</name>
</gene>
<sequence length="179" mass="20177">MKGVIFTEFLSMVESAHGLDMVDTIIEKSDLPSGGAYTAVGTYPHTEIVSLVCNLSEEISVPVPDLLKAYGQHLFHRLAASYPSFVAQTDDPLEFLELVETYIHVEVRKLYPDAELPSFECSRPNAPNELHMTYHSVRHMEDVCEGLIRGSLEHFHRTANIKRQSIDDDSELFIITLNN</sequence>
<dbReference type="Gene3D" id="3.90.1520.10">
    <property type="entry name" value="H-NOX domain"/>
    <property type="match status" value="1"/>
</dbReference>
<protein>
    <submittedName>
        <fullName evidence="2">Heme NO-binding domain-containing protein</fullName>
    </submittedName>
</protein>
<feature type="domain" description="Heme NO-binding" evidence="1">
    <location>
        <begin position="2"/>
        <end position="162"/>
    </location>
</feature>
<accession>A0ABW5E197</accession>
<evidence type="ECO:0000313" key="2">
    <source>
        <dbReference type="EMBL" id="MFD2276127.1"/>
    </source>
</evidence>
<keyword evidence="3" id="KW-1185">Reference proteome</keyword>
<dbReference type="InterPro" id="IPR038158">
    <property type="entry name" value="H-NOX_domain_sf"/>
</dbReference>
<dbReference type="EMBL" id="JBHUJC010000019">
    <property type="protein sequence ID" value="MFD2276127.1"/>
    <property type="molecule type" value="Genomic_DNA"/>
</dbReference>
<evidence type="ECO:0000313" key="3">
    <source>
        <dbReference type="Proteomes" id="UP001597297"/>
    </source>
</evidence>
<proteinExistence type="predicted"/>
<organism evidence="2 3">
    <name type="scientific">Rubritalea spongiae</name>
    <dbReference type="NCBI Taxonomy" id="430797"/>
    <lineage>
        <taxon>Bacteria</taxon>
        <taxon>Pseudomonadati</taxon>
        <taxon>Verrucomicrobiota</taxon>
        <taxon>Verrucomicrobiia</taxon>
        <taxon>Verrucomicrobiales</taxon>
        <taxon>Rubritaleaceae</taxon>
        <taxon>Rubritalea</taxon>
    </lineage>
</organism>
<dbReference type="Proteomes" id="UP001597297">
    <property type="component" value="Unassembled WGS sequence"/>
</dbReference>
<name>A0ABW5E197_9BACT</name>
<evidence type="ECO:0000259" key="1">
    <source>
        <dbReference type="Pfam" id="PF07700"/>
    </source>
</evidence>
<comment type="caution">
    <text evidence="2">The sequence shown here is derived from an EMBL/GenBank/DDBJ whole genome shotgun (WGS) entry which is preliminary data.</text>
</comment>
<reference evidence="3" key="1">
    <citation type="journal article" date="2019" name="Int. J. Syst. Evol. Microbiol.">
        <title>The Global Catalogue of Microorganisms (GCM) 10K type strain sequencing project: providing services to taxonomists for standard genome sequencing and annotation.</title>
        <authorList>
            <consortium name="The Broad Institute Genomics Platform"/>
            <consortium name="The Broad Institute Genome Sequencing Center for Infectious Disease"/>
            <person name="Wu L."/>
            <person name="Ma J."/>
        </authorList>
    </citation>
    <scope>NUCLEOTIDE SEQUENCE [LARGE SCALE GENOMIC DNA]</scope>
    <source>
        <strain evidence="3">JCM 16545</strain>
    </source>
</reference>
<dbReference type="InterPro" id="IPR024096">
    <property type="entry name" value="NO_sig/Golgi_transp_ligand-bd"/>
</dbReference>
<dbReference type="Pfam" id="PF07700">
    <property type="entry name" value="HNOB"/>
    <property type="match status" value="1"/>
</dbReference>
<dbReference type="RefSeq" id="WP_377095348.1">
    <property type="nucleotide sequence ID" value="NZ_JBHSJM010000001.1"/>
</dbReference>
<dbReference type="SUPFAM" id="SSF111126">
    <property type="entry name" value="Ligand-binding domain in the NO signalling and Golgi transport"/>
    <property type="match status" value="1"/>
</dbReference>
<dbReference type="InterPro" id="IPR011644">
    <property type="entry name" value="Heme_NO-bd"/>
</dbReference>